<keyword evidence="1" id="KW-1133">Transmembrane helix</keyword>
<organism evidence="2">
    <name type="scientific">marine metagenome</name>
    <dbReference type="NCBI Taxonomy" id="408172"/>
    <lineage>
        <taxon>unclassified sequences</taxon>
        <taxon>metagenomes</taxon>
        <taxon>ecological metagenomes</taxon>
    </lineage>
</organism>
<name>A0A383A024_9ZZZZ</name>
<keyword evidence="1" id="KW-0812">Transmembrane</keyword>
<feature type="transmembrane region" description="Helical" evidence="1">
    <location>
        <begin position="20"/>
        <end position="41"/>
    </location>
</feature>
<protein>
    <recommendedName>
        <fullName evidence="3">Aerotolerance regulator N-terminal domain-containing protein</fullName>
    </recommendedName>
</protein>
<evidence type="ECO:0008006" key="3">
    <source>
        <dbReference type="Google" id="ProtNLM"/>
    </source>
</evidence>
<sequence>VDAGSEIVGSQLEFHGNAEWGWVALLASAFAVILWISYRWLPVELSGRRKAVLVVLRATFLVLLLGILLGPVLSLELSRKVRRTLLVLIDNSQSMAIPDSRMS</sequence>
<accession>A0A383A024</accession>
<dbReference type="AlphaFoldDB" id="A0A383A024"/>
<feature type="non-terminal residue" evidence="2">
    <location>
        <position position="103"/>
    </location>
</feature>
<proteinExistence type="predicted"/>
<reference evidence="2" key="1">
    <citation type="submission" date="2018-05" db="EMBL/GenBank/DDBJ databases">
        <authorList>
            <person name="Lanie J.A."/>
            <person name="Ng W.-L."/>
            <person name="Kazmierczak K.M."/>
            <person name="Andrzejewski T.M."/>
            <person name="Davidsen T.M."/>
            <person name="Wayne K.J."/>
            <person name="Tettelin H."/>
            <person name="Glass J.I."/>
            <person name="Rusch D."/>
            <person name="Podicherti R."/>
            <person name="Tsui H.-C.T."/>
            <person name="Winkler M.E."/>
        </authorList>
    </citation>
    <scope>NUCLEOTIDE SEQUENCE</scope>
</reference>
<feature type="non-terminal residue" evidence="2">
    <location>
        <position position="1"/>
    </location>
</feature>
<gene>
    <name evidence="2" type="ORF">METZ01_LOCUS453946</name>
</gene>
<evidence type="ECO:0000313" key="2">
    <source>
        <dbReference type="EMBL" id="SVE01092.1"/>
    </source>
</evidence>
<keyword evidence="1" id="KW-0472">Membrane</keyword>
<feature type="transmembrane region" description="Helical" evidence="1">
    <location>
        <begin position="53"/>
        <end position="73"/>
    </location>
</feature>
<evidence type="ECO:0000256" key="1">
    <source>
        <dbReference type="SAM" id="Phobius"/>
    </source>
</evidence>
<dbReference type="EMBL" id="UINC01188060">
    <property type="protein sequence ID" value="SVE01092.1"/>
    <property type="molecule type" value="Genomic_DNA"/>
</dbReference>